<dbReference type="EMBL" id="BT067986">
    <property type="protein sequence ID" value="ACN34883.1"/>
    <property type="molecule type" value="mRNA"/>
</dbReference>
<reference evidence="1" key="1">
    <citation type="journal article" date="2009" name="PLoS Genet.">
        <title>Sequencing, mapping, and analysis of 27,455 maize full-length cDNAs.</title>
        <authorList>
            <person name="Soderlund C."/>
            <person name="Descour A."/>
            <person name="Kudrna D."/>
            <person name="Bomhoff M."/>
            <person name="Boyd L."/>
            <person name="Currie J."/>
            <person name="Angelova A."/>
            <person name="Collura K."/>
            <person name="Wissotski M."/>
            <person name="Ashley E."/>
            <person name="Morrow D."/>
            <person name="Fernandes J."/>
            <person name="Walbot V."/>
            <person name="Yu Y."/>
        </authorList>
    </citation>
    <scope>NUCLEOTIDE SEQUENCE</scope>
    <source>
        <strain evidence="1">B73</strain>
    </source>
</reference>
<accession>C0PI67</accession>
<dbReference type="AlphaFoldDB" id="C0PI67"/>
<organism evidence="1">
    <name type="scientific">Zea mays</name>
    <name type="common">Maize</name>
    <dbReference type="NCBI Taxonomy" id="4577"/>
    <lineage>
        <taxon>Eukaryota</taxon>
        <taxon>Viridiplantae</taxon>
        <taxon>Streptophyta</taxon>
        <taxon>Embryophyta</taxon>
        <taxon>Tracheophyta</taxon>
        <taxon>Spermatophyta</taxon>
        <taxon>Magnoliopsida</taxon>
        <taxon>Liliopsida</taxon>
        <taxon>Poales</taxon>
        <taxon>Poaceae</taxon>
        <taxon>PACMAD clade</taxon>
        <taxon>Panicoideae</taxon>
        <taxon>Andropogonodae</taxon>
        <taxon>Andropogoneae</taxon>
        <taxon>Tripsacinae</taxon>
        <taxon>Zea</taxon>
    </lineage>
</organism>
<reference evidence="1" key="2">
    <citation type="submission" date="2012-06" db="EMBL/GenBank/DDBJ databases">
        <authorList>
            <person name="Yu Y."/>
            <person name="Currie J."/>
            <person name="Lomeli R."/>
            <person name="Angelova A."/>
            <person name="Collura K."/>
            <person name="Wissotski M."/>
            <person name="Campos D."/>
            <person name="Kudrna D."/>
            <person name="Golser W."/>
            <person name="Ashely E."/>
            <person name="Descour A."/>
            <person name="Fernandes J."/>
            <person name="Soderlund C."/>
            <person name="Walbot V."/>
        </authorList>
    </citation>
    <scope>NUCLEOTIDE SEQUENCE</scope>
    <source>
        <strain evidence="1">B73</strain>
    </source>
</reference>
<name>C0PI67_MAIZE</name>
<proteinExistence type="evidence at transcript level"/>
<sequence length="68" mass="8067">MGQKIYLYLNLSDRIQGIWNPRIKLSSLLSIQTPRHLLPLRYFYFFLVGSNATAKTVYRRVDNGYDDR</sequence>
<protein>
    <submittedName>
        <fullName evidence="1">Uncharacterized protein</fullName>
    </submittedName>
</protein>
<evidence type="ECO:0000313" key="1">
    <source>
        <dbReference type="EMBL" id="ACN34883.1"/>
    </source>
</evidence>